<keyword evidence="8 9" id="KW-0472">Membrane</keyword>
<dbReference type="Pfam" id="PF02416">
    <property type="entry name" value="TatA_B_E"/>
    <property type="match status" value="1"/>
</dbReference>
<comment type="subcellular location">
    <subcellularLocation>
        <location evidence="1 9">Cell membrane</location>
        <topology evidence="1 9">Single-pass membrane protein</topology>
    </subcellularLocation>
</comment>
<comment type="function">
    <text evidence="9">Part of the twin-arginine translocation (Tat) system that transports large folded proteins containing a characteristic twin-arginine motif in their signal peptide across membranes. TatA could form the protein-conducting channel of the Tat system.</text>
</comment>
<dbReference type="RefSeq" id="WP_310057309.1">
    <property type="nucleotide sequence ID" value="NZ_JAVDVY010000001.1"/>
</dbReference>
<dbReference type="InterPro" id="IPR003369">
    <property type="entry name" value="TatA/B/E"/>
</dbReference>
<organism evidence="11 12">
    <name type="scientific">Lysobacter niastensis</name>
    <dbReference type="NCBI Taxonomy" id="380629"/>
    <lineage>
        <taxon>Bacteria</taxon>
        <taxon>Pseudomonadati</taxon>
        <taxon>Pseudomonadota</taxon>
        <taxon>Gammaproteobacteria</taxon>
        <taxon>Lysobacterales</taxon>
        <taxon>Lysobacteraceae</taxon>
        <taxon>Lysobacter</taxon>
    </lineage>
</organism>
<sequence length="77" mass="8647">MGGLSLWHWLIVLVIVVLVFGTKRLKNVGQDLGEAVKGFKKGMNDEDRPTAQLPDESRNGQQQTKADSTQRNDEQPR</sequence>
<keyword evidence="5 9" id="KW-0653">Protein transport</keyword>
<dbReference type="NCBIfam" id="NF003393">
    <property type="entry name" value="PRK04561.1"/>
    <property type="match status" value="1"/>
</dbReference>
<accession>A0ABU1W690</accession>
<evidence type="ECO:0000256" key="1">
    <source>
        <dbReference type="ARBA" id="ARBA00004162"/>
    </source>
</evidence>
<gene>
    <name evidence="9" type="primary">tatA</name>
    <name evidence="11" type="ORF">J2X06_000287</name>
</gene>
<name>A0ABU1W690_9GAMM</name>
<protein>
    <recommendedName>
        <fullName evidence="9">Sec-independent protein translocase protein TatA</fullName>
    </recommendedName>
</protein>
<keyword evidence="3 9" id="KW-1003">Cell membrane</keyword>
<comment type="subunit">
    <text evidence="9">The Tat system comprises two distinct complexes: a TatABC complex, containing multiple copies of TatA, TatB and TatC subunits, and a separate TatA complex, containing only TatA subunits. Substrates initially bind to the TatABC complex, which probably triggers association of the separate TatA complex to form the active translocon.</text>
</comment>
<evidence type="ECO:0000256" key="6">
    <source>
        <dbReference type="ARBA" id="ARBA00022989"/>
    </source>
</evidence>
<dbReference type="NCBIfam" id="TIGR01411">
    <property type="entry name" value="tatAE"/>
    <property type="match status" value="1"/>
</dbReference>
<dbReference type="HAMAP" id="MF_00236">
    <property type="entry name" value="TatA_E"/>
    <property type="match status" value="1"/>
</dbReference>
<keyword evidence="2 9" id="KW-0813">Transport</keyword>
<evidence type="ECO:0000313" key="11">
    <source>
        <dbReference type="EMBL" id="MDR7133103.1"/>
    </source>
</evidence>
<comment type="caution">
    <text evidence="11">The sequence shown here is derived from an EMBL/GenBank/DDBJ whole genome shotgun (WGS) entry which is preliminary data.</text>
</comment>
<dbReference type="PANTHER" id="PTHR42982:SF1">
    <property type="entry name" value="SEC-INDEPENDENT PROTEIN TRANSLOCASE PROTEIN TATA"/>
    <property type="match status" value="1"/>
</dbReference>
<feature type="transmembrane region" description="Helical" evidence="9">
    <location>
        <begin position="6"/>
        <end position="22"/>
    </location>
</feature>
<comment type="similarity">
    <text evidence="9">Belongs to the TatA/E family.</text>
</comment>
<keyword evidence="7 9" id="KW-0811">Translocation</keyword>
<dbReference type="Gene3D" id="1.20.5.3310">
    <property type="match status" value="1"/>
</dbReference>
<evidence type="ECO:0000256" key="4">
    <source>
        <dbReference type="ARBA" id="ARBA00022692"/>
    </source>
</evidence>
<evidence type="ECO:0000256" key="8">
    <source>
        <dbReference type="ARBA" id="ARBA00023136"/>
    </source>
</evidence>
<evidence type="ECO:0000256" key="9">
    <source>
        <dbReference type="HAMAP-Rule" id="MF_00236"/>
    </source>
</evidence>
<evidence type="ECO:0000256" key="2">
    <source>
        <dbReference type="ARBA" id="ARBA00022448"/>
    </source>
</evidence>
<keyword evidence="12" id="KW-1185">Reference proteome</keyword>
<evidence type="ECO:0000256" key="7">
    <source>
        <dbReference type="ARBA" id="ARBA00023010"/>
    </source>
</evidence>
<proteinExistence type="inferred from homology"/>
<dbReference type="PANTHER" id="PTHR42982">
    <property type="entry name" value="SEC-INDEPENDENT PROTEIN TRANSLOCASE PROTEIN TATA"/>
    <property type="match status" value="1"/>
</dbReference>
<dbReference type="NCBIfam" id="NF002813">
    <property type="entry name" value="PRK02958.1"/>
    <property type="match status" value="1"/>
</dbReference>
<dbReference type="EMBL" id="JAVDVY010000001">
    <property type="protein sequence ID" value="MDR7133103.1"/>
    <property type="molecule type" value="Genomic_DNA"/>
</dbReference>
<evidence type="ECO:0000256" key="5">
    <source>
        <dbReference type="ARBA" id="ARBA00022927"/>
    </source>
</evidence>
<keyword evidence="4 9" id="KW-0812">Transmembrane</keyword>
<dbReference type="Proteomes" id="UP001251524">
    <property type="component" value="Unassembled WGS sequence"/>
</dbReference>
<feature type="compositionally biased region" description="Basic and acidic residues" evidence="10">
    <location>
        <begin position="68"/>
        <end position="77"/>
    </location>
</feature>
<keyword evidence="6 9" id="KW-1133">Transmembrane helix</keyword>
<evidence type="ECO:0000256" key="3">
    <source>
        <dbReference type="ARBA" id="ARBA00022475"/>
    </source>
</evidence>
<reference evidence="11 12" key="1">
    <citation type="submission" date="2023-07" db="EMBL/GenBank/DDBJ databases">
        <title>Sorghum-associated microbial communities from plants grown in Nebraska, USA.</title>
        <authorList>
            <person name="Schachtman D."/>
        </authorList>
    </citation>
    <scope>NUCLEOTIDE SEQUENCE [LARGE SCALE GENOMIC DNA]</scope>
    <source>
        <strain evidence="11 12">BE198</strain>
    </source>
</reference>
<evidence type="ECO:0000256" key="10">
    <source>
        <dbReference type="SAM" id="MobiDB-lite"/>
    </source>
</evidence>
<feature type="region of interest" description="Disordered" evidence="10">
    <location>
        <begin position="38"/>
        <end position="77"/>
    </location>
</feature>
<evidence type="ECO:0000313" key="12">
    <source>
        <dbReference type="Proteomes" id="UP001251524"/>
    </source>
</evidence>
<dbReference type="InterPro" id="IPR006312">
    <property type="entry name" value="TatA/E"/>
</dbReference>